<dbReference type="Proteomes" id="UP000197032">
    <property type="component" value="Unassembled WGS sequence"/>
</dbReference>
<evidence type="ECO:0000313" key="1">
    <source>
        <dbReference type="EMBL" id="GAW91440.1"/>
    </source>
</evidence>
<gene>
    <name evidence="1" type="ORF">KKC1_06020</name>
</gene>
<dbReference type="EMBL" id="BDGJ01000018">
    <property type="protein sequence ID" value="GAW91440.1"/>
    <property type="molecule type" value="Genomic_DNA"/>
</dbReference>
<proteinExistence type="predicted"/>
<organism evidence="1 2">
    <name type="scientific">Calderihabitans maritimus</name>
    <dbReference type="NCBI Taxonomy" id="1246530"/>
    <lineage>
        <taxon>Bacteria</taxon>
        <taxon>Bacillati</taxon>
        <taxon>Bacillota</taxon>
        <taxon>Clostridia</taxon>
        <taxon>Neomoorellales</taxon>
        <taxon>Calderihabitantaceae</taxon>
        <taxon>Calderihabitans</taxon>
    </lineage>
</organism>
<evidence type="ECO:0000313" key="2">
    <source>
        <dbReference type="Proteomes" id="UP000197032"/>
    </source>
</evidence>
<name>A0A1Z5HQ86_9FIRM</name>
<reference evidence="2" key="1">
    <citation type="journal article" date="2017" name="Appl. Environ. Microbiol.">
        <title>Genomic analysis of Calderihabitans maritimus KKC1, a thermophilic hydrogenogenic carboxydotrophic bacterium isolated from marine sediment.</title>
        <authorList>
            <person name="Omae K."/>
            <person name="Yoneda Y."/>
            <person name="Fukuyama Y."/>
            <person name="Yoshida T."/>
            <person name="Sako Y."/>
        </authorList>
    </citation>
    <scope>NUCLEOTIDE SEQUENCE [LARGE SCALE GENOMIC DNA]</scope>
    <source>
        <strain evidence="2">KKC1</strain>
    </source>
</reference>
<protein>
    <submittedName>
        <fullName evidence="1">Uncharacterized protein</fullName>
    </submittedName>
</protein>
<comment type="caution">
    <text evidence="1">The sequence shown here is derived from an EMBL/GenBank/DDBJ whole genome shotgun (WGS) entry which is preliminary data.</text>
</comment>
<accession>A0A1Z5HQ86</accession>
<dbReference type="AlphaFoldDB" id="A0A1Z5HQ86"/>
<sequence>MLATKTKSQHLQVLASGLKVSGLSIINFSLEAHASRRSQV</sequence>
<keyword evidence="2" id="KW-1185">Reference proteome</keyword>